<protein>
    <recommendedName>
        <fullName evidence="4">Hydrophobin</fullName>
    </recommendedName>
</protein>
<keyword evidence="3" id="KW-1185">Reference proteome</keyword>
<reference evidence="2" key="1">
    <citation type="journal article" date="2019" name="Environ. Microbiol.">
        <title>Fungal ecological strategies reflected in gene transcription - a case study of two litter decomposers.</title>
        <authorList>
            <person name="Barbi F."/>
            <person name="Kohler A."/>
            <person name="Barry K."/>
            <person name="Baskaran P."/>
            <person name="Daum C."/>
            <person name="Fauchery L."/>
            <person name="Ihrmark K."/>
            <person name="Kuo A."/>
            <person name="LaButti K."/>
            <person name="Lipzen A."/>
            <person name="Morin E."/>
            <person name="Grigoriev I.V."/>
            <person name="Henrissat B."/>
            <person name="Lindahl B."/>
            <person name="Martin F."/>
        </authorList>
    </citation>
    <scope>NUCLEOTIDE SEQUENCE</scope>
    <source>
        <strain evidence="2">JB14</strain>
    </source>
</reference>
<keyword evidence="1" id="KW-0732">Signal</keyword>
<dbReference type="Proteomes" id="UP000799118">
    <property type="component" value="Unassembled WGS sequence"/>
</dbReference>
<gene>
    <name evidence="2" type="ORF">BT96DRAFT_105358</name>
</gene>
<sequence length="145" mass="16187">MRLLPLHYVLIFGFQCSFCVVSLDPNLLQISTTHTRLPPTRPLQLNESDAPCRSLKFNTPRSTLHSSVRQENVCLLLQPRCRPSAVLPEHCILPDSAPSSSCCRTSSLVDVLYPHWDSIRSVAYAVINIHSASVVFPAFQILICT</sequence>
<name>A0A6A4IEL8_9AGAR</name>
<dbReference type="EMBL" id="ML769395">
    <property type="protein sequence ID" value="KAE9407527.1"/>
    <property type="molecule type" value="Genomic_DNA"/>
</dbReference>
<feature type="signal peptide" evidence="1">
    <location>
        <begin position="1"/>
        <end position="19"/>
    </location>
</feature>
<proteinExistence type="predicted"/>
<evidence type="ECO:0008006" key="4">
    <source>
        <dbReference type="Google" id="ProtNLM"/>
    </source>
</evidence>
<organism evidence="2 3">
    <name type="scientific">Gymnopus androsaceus JB14</name>
    <dbReference type="NCBI Taxonomy" id="1447944"/>
    <lineage>
        <taxon>Eukaryota</taxon>
        <taxon>Fungi</taxon>
        <taxon>Dikarya</taxon>
        <taxon>Basidiomycota</taxon>
        <taxon>Agaricomycotina</taxon>
        <taxon>Agaricomycetes</taxon>
        <taxon>Agaricomycetidae</taxon>
        <taxon>Agaricales</taxon>
        <taxon>Marasmiineae</taxon>
        <taxon>Omphalotaceae</taxon>
        <taxon>Gymnopus</taxon>
    </lineage>
</organism>
<feature type="chain" id="PRO_5025673512" description="Hydrophobin" evidence="1">
    <location>
        <begin position="20"/>
        <end position="145"/>
    </location>
</feature>
<evidence type="ECO:0000313" key="3">
    <source>
        <dbReference type="Proteomes" id="UP000799118"/>
    </source>
</evidence>
<dbReference type="AlphaFoldDB" id="A0A6A4IEL8"/>
<evidence type="ECO:0000313" key="2">
    <source>
        <dbReference type="EMBL" id="KAE9407527.1"/>
    </source>
</evidence>
<accession>A0A6A4IEL8</accession>
<evidence type="ECO:0000256" key="1">
    <source>
        <dbReference type="SAM" id="SignalP"/>
    </source>
</evidence>